<keyword evidence="1" id="KW-0479">Metal-binding</keyword>
<evidence type="ECO:0000256" key="2">
    <source>
        <dbReference type="ARBA" id="ARBA00022771"/>
    </source>
</evidence>
<evidence type="ECO:0000259" key="5">
    <source>
        <dbReference type="PROSITE" id="PS50865"/>
    </source>
</evidence>
<protein>
    <recommendedName>
        <fullName evidence="5">MYND-type domain-containing protein</fullName>
    </recommendedName>
</protein>
<dbReference type="EMBL" id="VDMD01000080">
    <property type="protein sequence ID" value="TRM56106.1"/>
    <property type="molecule type" value="Genomic_DNA"/>
</dbReference>
<accession>A0A550BUC8</accession>
<dbReference type="PROSITE" id="PS50865">
    <property type="entry name" value="ZF_MYND_2"/>
    <property type="match status" value="1"/>
</dbReference>
<dbReference type="Proteomes" id="UP000320762">
    <property type="component" value="Unassembled WGS sequence"/>
</dbReference>
<dbReference type="AlphaFoldDB" id="A0A550BUC8"/>
<dbReference type="Gene3D" id="6.10.140.2220">
    <property type="match status" value="1"/>
</dbReference>
<keyword evidence="3" id="KW-0862">Zinc</keyword>
<dbReference type="GO" id="GO:0008270">
    <property type="term" value="F:zinc ion binding"/>
    <property type="evidence" value="ECO:0007669"/>
    <property type="project" value="UniProtKB-KW"/>
</dbReference>
<evidence type="ECO:0000256" key="4">
    <source>
        <dbReference type="PROSITE-ProRule" id="PRU00134"/>
    </source>
</evidence>
<keyword evidence="7" id="KW-1185">Reference proteome</keyword>
<proteinExistence type="predicted"/>
<dbReference type="SUPFAM" id="SSF144232">
    <property type="entry name" value="HIT/MYND zinc finger-like"/>
    <property type="match status" value="1"/>
</dbReference>
<comment type="caution">
    <text evidence="6">The sequence shown here is derived from an EMBL/GenBank/DDBJ whole genome shotgun (WGS) entry which is preliminary data.</text>
</comment>
<evidence type="ECO:0000256" key="1">
    <source>
        <dbReference type="ARBA" id="ARBA00022723"/>
    </source>
</evidence>
<name>A0A550BUC8_9AGAR</name>
<dbReference type="OrthoDB" id="2786161at2759"/>
<evidence type="ECO:0000313" key="6">
    <source>
        <dbReference type="EMBL" id="TRM56106.1"/>
    </source>
</evidence>
<dbReference type="STRING" id="97359.A0A550BUC8"/>
<evidence type="ECO:0000256" key="3">
    <source>
        <dbReference type="ARBA" id="ARBA00022833"/>
    </source>
</evidence>
<organism evidence="6 7">
    <name type="scientific">Schizophyllum amplum</name>
    <dbReference type="NCBI Taxonomy" id="97359"/>
    <lineage>
        <taxon>Eukaryota</taxon>
        <taxon>Fungi</taxon>
        <taxon>Dikarya</taxon>
        <taxon>Basidiomycota</taxon>
        <taxon>Agaricomycotina</taxon>
        <taxon>Agaricomycetes</taxon>
        <taxon>Agaricomycetidae</taxon>
        <taxon>Agaricales</taxon>
        <taxon>Schizophyllaceae</taxon>
        <taxon>Schizophyllum</taxon>
    </lineage>
</organism>
<evidence type="ECO:0000313" key="7">
    <source>
        <dbReference type="Proteomes" id="UP000320762"/>
    </source>
</evidence>
<dbReference type="InterPro" id="IPR002893">
    <property type="entry name" value="Znf_MYND"/>
</dbReference>
<reference evidence="6 7" key="1">
    <citation type="journal article" date="2019" name="New Phytol.">
        <title>Comparative genomics reveals unique wood-decay strategies and fruiting body development in the Schizophyllaceae.</title>
        <authorList>
            <person name="Almasi E."/>
            <person name="Sahu N."/>
            <person name="Krizsan K."/>
            <person name="Balint B."/>
            <person name="Kovacs G.M."/>
            <person name="Kiss B."/>
            <person name="Cseklye J."/>
            <person name="Drula E."/>
            <person name="Henrissat B."/>
            <person name="Nagy I."/>
            <person name="Chovatia M."/>
            <person name="Adam C."/>
            <person name="LaButti K."/>
            <person name="Lipzen A."/>
            <person name="Riley R."/>
            <person name="Grigoriev I.V."/>
            <person name="Nagy L.G."/>
        </authorList>
    </citation>
    <scope>NUCLEOTIDE SEQUENCE [LARGE SCALE GENOMIC DNA]</scope>
    <source>
        <strain evidence="6 7">NL-1724</strain>
    </source>
</reference>
<gene>
    <name evidence="6" type="ORF">BD626DRAFT_636078</name>
</gene>
<sequence>MSLPASSDNDLPHLAKLTVTLVRLQDDLDSLKPVSVLNSTKHHTTKEVLSLLKKRPLKILLDGPPDDPLLQFVHKAACKGIVSAFFSFGIIAELVLKGLTKLWVFDAPEIVWASVFRWIEYLLLVNHNLSLDAFPPHLQPTMLNAVDAMASVLEQFACLPADTSRSIILSGGYDAVRDIVTIWLHWPRLLGSLQVRNNVARMLRCTALLQALWRVLNDHEDTQAVLVAELLRASRGDGQRLFRTLASHINLIVAREDEITGWLNLERLVWTVAALTSFPELRERGFPRKMVRAAMSAMHLALVQFQEAFVSAQELIAQMSRYDREALLIALQHGLFPMLVRHHRIHPNSDTNLIHSLICCALVLPAAVRRLYRSLKDVDQDTMYHRDDQALCHVAQQRHALLQRADDDWKMIATCSNAICTTSASTALHACVCGEALYCSRVCQRMHWKVGQHRTECLLSPQVNDGQAAPLRARDLHFLVVIARAWLEENFVRLSEEYAGSFLVKLDLSSVVLNHEVCAMPSTSTESTRVVTVQAMYQESGSARSRRIMFDPEWKRRQVRFRLLTDAHFDPMAGASSSSS</sequence>
<feature type="domain" description="MYND-type" evidence="5">
    <location>
        <begin position="417"/>
        <end position="457"/>
    </location>
</feature>
<keyword evidence="2 4" id="KW-0863">Zinc-finger</keyword>